<proteinExistence type="predicted"/>
<accession>A0A444MP03</accession>
<dbReference type="EMBL" id="SBIW01000004">
    <property type="protein sequence ID" value="RWY52307.1"/>
    <property type="molecule type" value="Genomic_DNA"/>
</dbReference>
<protein>
    <submittedName>
        <fullName evidence="1">Uncharacterized protein</fullName>
    </submittedName>
</protein>
<dbReference type="OrthoDB" id="645580at2"/>
<sequence length="208" mass="24561">MRALKLAPTISTPELRDVPQTQDVLDMLERRKSANIVEGYKISGRTDPNDLFSFFSEINIDNEKLWSLVKALIIDFPEEVALIYQYIDDEEPKYGEYVDKFSLINYLENYEKEVVQDGFLHFGIINNTETELQEVFVHRTKYIQYWGIDEVKFEETMKGFELYRKENLNFIDEYPVQTKVLSVINPEVTNTQDLLDLFESRYGNEQLL</sequence>
<dbReference type="Proteomes" id="UP000286701">
    <property type="component" value="Unassembled WGS sequence"/>
</dbReference>
<evidence type="ECO:0000313" key="2">
    <source>
        <dbReference type="Proteomes" id="UP000286701"/>
    </source>
</evidence>
<keyword evidence="2" id="KW-1185">Reference proteome</keyword>
<evidence type="ECO:0000313" key="1">
    <source>
        <dbReference type="EMBL" id="RWY52307.1"/>
    </source>
</evidence>
<comment type="caution">
    <text evidence="1">The sequence shown here is derived from an EMBL/GenBank/DDBJ whole genome shotgun (WGS) entry which is preliminary data.</text>
</comment>
<gene>
    <name evidence="1" type="ORF">EPL05_10355</name>
</gene>
<dbReference type="AlphaFoldDB" id="A0A444MP03"/>
<dbReference type="RefSeq" id="WP_128533892.1">
    <property type="nucleotide sequence ID" value="NZ_SBIW01000004.1"/>
</dbReference>
<name>A0A444MP03_9SPHI</name>
<reference evidence="1 2" key="1">
    <citation type="submission" date="2019-01" db="EMBL/GenBank/DDBJ databases">
        <title>Mucilaginibacter antarcticum sp. nov., isolated from antarctic soil.</title>
        <authorList>
            <person name="Yan Y.-Q."/>
            <person name="Du Z.-J."/>
        </authorList>
    </citation>
    <scope>NUCLEOTIDE SEQUENCE [LARGE SCALE GENOMIC DNA]</scope>
    <source>
        <strain evidence="1 2">F01003</strain>
    </source>
</reference>
<organism evidence="1 2">
    <name type="scientific">Mucilaginibacter gilvus</name>
    <dbReference type="NCBI Taxonomy" id="2305909"/>
    <lineage>
        <taxon>Bacteria</taxon>
        <taxon>Pseudomonadati</taxon>
        <taxon>Bacteroidota</taxon>
        <taxon>Sphingobacteriia</taxon>
        <taxon>Sphingobacteriales</taxon>
        <taxon>Sphingobacteriaceae</taxon>
        <taxon>Mucilaginibacter</taxon>
    </lineage>
</organism>